<reference evidence="7 8" key="1">
    <citation type="submission" date="2013-12" db="EMBL/GenBank/DDBJ databases">
        <title>NBRP : Genome information of microbial organism related human and environment.</title>
        <authorList>
            <person name="Hattori M."/>
            <person name="Oshima K."/>
            <person name="Inaba H."/>
            <person name="Suda W."/>
            <person name="Sakamoto M."/>
            <person name="Iino T."/>
            <person name="Kitahara M."/>
            <person name="Oshida Y."/>
            <person name="Iida T."/>
            <person name="Kudo T."/>
            <person name="Itoh T."/>
            <person name="Ahmed I."/>
            <person name="Ohkuma M."/>
        </authorList>
    </citation>
    <scope>NUCLEOTIDE SEQUENCE [LARGE SCALE GENOMIC DNA]</scope>
    <source>
        <strain evidence="7 8">JCM 21738</strain>
    </source>
</reference>
<dbReference type="PRINTS" id="PR02008">
    <property type="entry name" value="RCMTFAMILY"/>
</dbReference>
<comment type="caution">
    <text evidence="5">Lacks conserved residue(s) required for the propagation of feature annotation.</text>
</comment>
<dbReference type="InterPro" id="IPR029063">
    <property type="entry name" value="SAM-dependent_MTases_sf"/>
</dbReference>
<dbReference type="eggNOG" id="COG0144">
    <property type="taxonomic scope" value="Bacteria"/>
</dbReference>
<dbReference type="InterPro" id="IPR001678">
    <property type="entry name" value="MeTrfase_RsmB-F_NOP2_dom"/>
</dbReference>
<organism evidence="7 8">
    <name type="scientific">Mesobacillus boroniphilus JCM 21738</name>
    <dbReference type="NCBI Taxonomy" id="1294265"/>
    <lineage>
        <taxon>Bacteria</taxon>
        <taxon>Bacillati</taxon>
        <taxon>Bacillota</taxon>
        <taxon>Bacilli</taxon>
        <taxon>Bacillales</taxon>
        <taxon>Bacillaceae</taxon>
        <taxon>Mesobacillus</taxon>
    </lineage>
</organism>
<dbReference type="PANTHER" id="PTHR22807">
    <property type="entry name" value="NOP2 YEAST -RELATED NOL1/NOP2/FMU SUN DOMAIN-CONTAINING"/>
    <property type="match status" value="1"/>
</dbReference>
<evidence type="ECO:0000259" key="6">
    <source>
        <dbReference type="PROSITE" id="PS51686"/>
    </source>
</evidence>
<dbReference type="Gene3D" id="3.40.50.150">
    <property type="entry name" value="Vaccinia Virus protein VP39"/>
    <property type="match status" value="1"/>
</dbReference>
<dbReference type="GO" id="GO:0008173">
    <property type="term" value="F:RNA methyltransferase activity"/>
    <property type="evidence" value="ECO:0007669"/>
    <property type="project" value="InterPro"/>
</dbReference>
<gene>
    <name evidence="7" type="ORF">JCM21738_240</name>
</gene>
<evidence type="ECO:0000256" key="3">
    <source>
        <dbReference type="ARBA" id="ARBA00022691"/>
    </source>
</evidence>
<keyword evidence="8" id="KW-1185">Reference proteome</keyword>
<proteinExistence type="inferred from homology"/>
<dbReference type="PANTHER" id="PTHR22807:SF53">
    <property type="entry name" value="RIBOSOMAL RNA SMALL SUBUNIT METHYLTRANSFERASE B-RELATED"/>
    <property type="match status" value="1"/>
</dbReference>
<keyword evidence="4 5" id="KW-0694">RNA-binding</keyword>
<feature type="domain" description="SAM-dependent MTase RsmB/NOP-type" evidence="6">
    <location>
        <begin position="1"/>
        <end position="103"/>
    </location>
</feature>
<feature type="active site" description="Nucleophile" evidence="5">
    <location>
        <position position="39"/>
    </location>
</feature>
<dbReference type="EMBL" id="BAUW01000002">
    <property type="protein sequence ID" value="GAE43591.1"/>
    <property type="molecule type" value="Genomic_DNA"/>
</dbReference>
<dbReference type="AlphaFoldDB" id="W4RH16"/>
<protein>
    <submittedName>
        <fullName evidence="7">Ribosomal RNA small subunit methyltransferase B</fullName>
    </submittedName>
</protein>
<dbReference type="PROSITE" id="PS51686">
    <property type="entry name" value="SAM_MT_RSMB_NOP"/>
    <property type="match status" value="1"/>
</dbReference>
<comment type="caution">
    <text evidence="7">The sequence shown here is derived from an EMBL/GenBank/DDBJ whole genome shotgun (WGS) entry which is preliminary data.</text>
</comment>
<dbReference type="Proteomes" id="UP000018949">
    <property type="component" value="Unassembled WGS sequence"/>
</dbReference>
<accession>W4RH16</accession>
<evidence type="ECO:0000313" key="7">
    <source>
        <dbReference type="EMBL" id="GAE43591.1"/>
    </source>
</evidence>
<evidence type="ECO:0000256" key="5">
    <source>
        <dbReference type="PROSITE-ProRule" id="PRU01023"/>
    </source>
</evidence>
<comment type="similarity">
    <text evidence="5">Belongs to the class I-like SAM-binding methyltransferase superfamily. RsmB/NOP family.</text>
</comment>
<dbReference type="GO" id="GO:0001510">
    <property type="term" value="P:RNA methylation"/>
    <property type="evidence" value="ECO:0007669"/>
    <property type="project" value="InterPro"/>
</dbReference>
<keyword evidence="2 5" id="KW-0808">Transferase</keyword>
<keyword evidence="3 5" id="KW-0949">S-adenosyl-L-methionine</keyword>
<evidence type="ECO:0000256" key="4">
    <source>
        <dbReference type="ARBA" id="ARBA00022884"/>
    </source>
</evidence>
<dbReference type="SUPFAM" id="SSF53335">
    <property type="entry name" value="S-adenosyl-L-methionine-dependent methyltransferases"/>
    <property type="match status" value="1"/>
</dbReference>
<sequence length="105" mass="11945">MKYTKKEQDLSQLQTIQVSLLQSVAPLLKAGGTLVYSTCTVDREENQEVIEKFLREHPEFEGDTAFAERMPVAIKPLINGYDVQIFPQDFGSDGFYIACLRKKVE</sequence>
<dbReference type="Pfam" id="PF01189">
    <property type="entry name" value="Methyltr_RsmB-F"/>
    <property type="match status" value="1"/>
</dbReference>
<keyword evidence="1 5" id="KW-0489">Methyltransferase</keyword>
<evidence type="ECO:0000313" key="8">
    <source>
        <dbReference type="Proteomes" id="UP000018949"/>
    </source>
</evidence>
<dbReference type="InterPro" id="IPR023267">
    <property type="entry name" value="RCMT"/>
</dbReference>
<dbReference type="GO" id="GO:0003723">
    <property type="term" value="F:RNA binding"/>
    <property type="evidence" value="ECO:0007669"/>
    <property type="project" value="UniProtKB-UniRule"/>
</dbReference>
<name>W4RH16_9BACI</name>
<dbReference type="InterPro" id="IPR049560">
    <property type="entry name" value="MeTrfase_RsmB-F_NOP2_cat"/>
</dbReference>
<evidence type="ECO:0000256" key="1">
    <source>
        <dbReference type="ARBA" id="ARBA00022603"/>
    </source>
</evidence>
<evidence type="ECO:0000256" key="2">
    <source>
        <dbReference type="ARBA" id="ARBA00022679"/>
    </source>
</evidence>